<evidence type="ECO:0000256" key="1">
    <source>
        <dbReference type="SAM" id="MobiDB-lite"/>
    </source>
</evidence>
<feature type="transmembrane region" description="Helical" evidence="2">
    <location>
        <begin position="279"/>
        <end position="300"/>
    </location>
</feature>
<proteinExistence type="predicted"/>
<keyword evidence="2 3" id="KW-0812">Transmembrane</keyword>
<feature type="transmembrane region" description="Helical" evidence="2">
    <location>
        <begin position="97"/>
        <end position="114"/>
    </location>
</feature>
<dbReference type="GeneID" id="7823661"/>
<feature type="region of interest" description="Disordered" evidence="1">
    <location>
        <begin position="202"/>
        <end position="221"/>
    </location>
</feature>
<keyword evidence="4" id="KW-1185">Reference proteome</keyword>
<keyword evidence="2" id="KW-0472">Membrane</keyword>
<dbReference type="HOGENOM" id="CLU_798073_0_0_1"/>
<name>Q22GW7_TETTS</name>
<sequence length="304" mass="36393">MVCQKSKEVASKGQNSDAKKYRHFLPRSTGLNKPFNIVLAKKADEAVCLKQAKPENQSEVNIRATYKHETKLHSQQSHKLRNGFSWSKQNRFYCQKVASYFILHILLRAVPFFLDQKHMNTSVHYQVKVRLAYYNPKSLKDIYGYMQVGRQIDRKKDMYAFMQERKSTCSKMCVCLFVLFVWFFFVFSFFFQEAKRLKSKTGLPKVNSSGREGRLLQKPRGKTKELISIRMNEQIAADLEKPFSFQQETCQKLKVLQKRFPRYRRNTGKKQDNLFVSQRLFVCFFVCLFWFFFRFLFFFFREHF</sequence>
<dbReference type="Proteomes" id="UP000009168">
    <property type="component" value="Unassembled WGS sequence"/>
</dbReference>
<evidence type="ECO:0000313" key="3">
    <source>
        <dbReference type="EMBL" id="EAR84557.2"/>
    </source>
</evidence>
<keyword evidence="2" id="KW-1133">Transmembrane helix</keyword>
<reference evidence="4" key="1">
    <citation type="journal article" date="2006" name="PLoS Biol.">
        <title>Macronuclear genome sequence of the ciliate Tetrahymena thermophila, a model eukaryote.</title>
        <authorList>
            <person name="Eisen J.A."/>
            <person name="Coyne R.S."/>
            <person name="Wu M."/>
            <person name="Wu D."/>
            <person name="Thiagarajan M."/>
            <person name="Wortman J.R."/>
            <person name="Badger J.H."/>
            <person name="Ren Q."/>
            <person name="Amedeo P."/>
            <person name="Jones K.M."/>
            <person name="Tallon L.J."/>
            <person name="Delcher A.L."/>
            <person name="Salzberg S.L."/>
            <person name="Silva J.C."/>
            <person name="Haas B.J."/>
            <person name="Majoros W.H."/>
            <person name="Farzad M."/>
            <person name="Carlton J.M."/>
            <person name="Smith R.K. Jr."/>
            <person name="Garg J."/>
            <person name="Pearlman R.E."/>
            <person name="Karrer K.M."/>
            <person name="Sun L."/>
            <person name="Manning G."/>
            <person name="Elde N.C."/>
            <person name="Turkewitz A.P."/>
            <person name="Asai D.J."/>
            <person name="Wilkes D.E."/>
            <person name="Wang Y."/>
            <person name="Cai H."/>
            <person name="Collins K."/>
            <person name="Stewart B.A."/>
            <person name="Lee S.R."/>
            <person name="Wilamowska K."/>
            <person name="Weinberg Z."/>
            <person name="Ruzzo W.L."/>
            <person name="Wloga D."/>
            <person name="Gaertig J."/>
            <person name="Frankel J."/>
            <person name="Tsao C.-C."/>
            <person name="Gorovsky M.A."/>
            <person name="Keeling P.J."/>
            <person name="Waller R.F."/>
            <person name="Patron N.J."/>
            <person name="Cherry J.M."/>
            <person name="Stover N.A."/>
            <person name="Krieger C.J."/>
            <person name="del Toro C."/>
            <person name="Ryder H.F."/>
            <person name="Williamson S.C."/>
            <person name="Barbeau R.A."/>
            <person name="Hamilton E.P."/>
            <person name="Orias E."/>
        </authorList>
    </citation>
    <scope>NUCLEOTIDE SEQUENCE [LARGE SCALE GENOMIC DNA]</scope>
    <source>
        <strain evidence="4">SB210</strain>
    </source>
</reference>
<dbReference type="AlphaFoldDB" id="Q22GW7"/>
<accession>Q22GW7</accession>
<evidence type="ECO:0000256" key="2">
    <source>
        <dbReference type="SAM" id="Phobius"/>
    </source>
</evidence>
<dbReference type="InParanoid" id="Q22GW7"/>
<feature type="transmembrane region" description="Helical" evidence="2">
    <location>
        <begin position="172"/>
        <end position="191"/>
    </location>
</feature>
<dbReference type="RefSeq" id="XP_001032220.2">
    <property type="nucleotide sequence ID" value="XM_001032220.2"/>
</dbReference>
<gene>
    <name evidence="3" type="ORF">TTHERM_00655890</name>
</gene>
<dbReference type="KEGG" id="tet:TTHERM_00655890"/>
<dbReference type="EMBL" id="GG662502">
    <property type="protein sequence ID" value="EAR84557.2"/>
    <property type="molecule type" value="Genomic_DNA"/>
</dbReference>
<organism evidence="3 4">
    <name type="scientific">Tetrahymena thermophila (strain SB210)</name>
    <dbReference type="NCBI Taxonomy" id="312017"/>
    <lineage>
        <taxon>Eukaryota</taxon>
        <taxon>Sar</taxon>
        <taxon>Alveolata</taxon>
        <taxon>Ciliophora</taxon>
        <taxon>Intramacronucleata</taxon>
        <taxon>Oligohymenophorea</taxon>
        <taxon>Hymenostomatida</taxon>
        <taxon>Tetrahymenina</taxon>
        <taxon>Tetrahymenidae</taxon>
        <taxon>Tetrahymena</taxon>
    </lineage>
</organism>
<protein>
    <submittedName>
        <fullName evidence="3">Transmembrane protein, putative</fullName>
    </submittedName>
</protein>
<evidence type="ECO:0000313" key="4">
    <source>
        <dbReference type="Proteomes" id="UP000009168"/>
    </source>
</evidence>